<dbReference type="GO" id="GO:0005886">
    <property type="term" value="C:plasma membrane"/>
    <property type="evidence" value="ECO:0007669"/>
    <property type="project" value="UniProtKB-SubCell"/>
</dbReference>
<evidence type="ECO:0000313" key="6">
    <source>
        <dbReference type="EMBL" id="RID81835.1"/>
    </source>
</evidence>
<evidence type="ECO:0000256" key="2">
    <source>
        <dbReference type="ARBA" id="ARBA00005278"/>
    </source>
</evidence>
<dbReference type="Pfam" id="PF03323">
    <property type="entry name" value="GerA"/>
    <property type="match status" value="1"/>
</dbReference>
<keyword evidence="5" id="KW-0812">Transmembrane</keyword>
<evidence type="ECO:0000256" key="4">
    <source>
        <dbReference type="PIRNR" id="PIRNR005690"/>
    </source>
</evidence>
<organism evidence="6 7">
    <name type="scientific">Peribacillus asahii</name>
    <dbReference type="NCBI Taxonomy" id="228899"/>
    <lineage>
        <taxon>Bacteria</taxon>
        <taxon>Bacillati</taxon>
        <taxon>Bacillota</taxon>
        <taxon>Bacilli</taxon>
        <taxon>Bacillales</taxon>
        <taxon>Bacillaceae</taxon>
        <taxon>Peribacillus</taxon>
    </lineage>
</organism>
<comment type="caution">
    <text evidence="6">The sequence shown here is derived from an EMBL/GenBank/DDBJ whole genome shotgun (WGS) entry which is preliminary data.</text>
</comment>
<comment type="subcellular location">
    <subcellularLocation>
        <location evidence="4">Cell membrane</location>
    </subcellularLocation>
    <subcellularLocation>
        <location evidence="1">Membrane</location>
        <topology evidence="1">Multi-pass membrane protein</topology>
    </subcellularLocation>
</comment>
<name>A0A398AW70_9BACI</name>
<keyword evidence="7" id="KW-1185">Reference proteome</keyword>
<feature type="transmembrane region" description="Helical" evidence="5">
    <location>
        <begin position="316"/>
        <end position="338"/>
    </location>
</feature>
<dbReference type="PIRSF" id="PIRSF005690">
    <property type="entry name" value="GerBA"/>
    <property type="match status" value="1"/>
</dbReference>
<keyword evidence="5" id="KW-1133">Transmembrane helix</keyword>
<proteinExistence type="inferred from homology"/>
<reference evidence="6 7" key="1">
    <citation type="submission" date="2018-08" db="EMBL/GenBank/DDBJ databases">
        <title>Bacillus jemisoniae sp. nov., Bacillus chryseoplanitiae sp. nov., Bacillus resnikiae sp. nov., and Bacillus frankliniae sp. nov., isolated from Viking spacecraft and associated surfaces.</title>
        <authorList>
            <person name="Seuylemezian A."/>
            <person name="Vaishampayan P."/>
        </authorList>
    </citation>
    <scope>NUCLEOTIDE SEQUENCE [LARGE SCALE GENOMIC DNA]</scope>
    <source>
        <strain evidence="6 7">MA001</strain>
    </source>
</reference>
<comment type="similarity">
    <text evidence="2 4">Belongs to the GerABKA family.</text>
</comment>
<dbReference type="EMBL" id="QWVS01000059">
    <property type="protein sequence ID" value="RID81835.1"/>
    <property type="molecule type" value="Genomic_DNA"/>
</dbReference>
<evidence type="ECO:0000256" key="5">
    <source>
        <dbReference type="SAM" id="Phobius"/>
    </source>
</evidence>
<dbReference type="GO" id="GO:0009847">
    <property type="term" value="P:spore germination"/>
    <property type="evidence" value="ECO:0007669"/>
    <property type="project" value="UniProtKB-UniRule"/>
</dbReference>
<sequence length="522" mass="57797">MLRHVFNKRLKYQKQNVEDKQNDIPSTIYTDIHANLDNIKRILNAPSDFIQRTFTISDSEKKCAIVCIDGLVDKDMINDQLIKNIQLGMQTAKKEVPASSDEVMEKLKNEVLSTYELKIAHILDDVLLAILSGDTALFINGTDKVLLVGSKGWASRGIDEPQTESLVRGPREGFTENIRTNTMLVRRQVKDPNLRLESSKVGRRSKRDLVVCYVEGIVHPDIVAEVNRRLKTIDIDEVAESGTIEQWIEDSSLSPFPQVLHTERPDKVTSAILQGKVAILLDGTPFALIAPTTFVSLFQSQEDYYERWLIGSLLRILRYVAAFFAVFLPALYIALVSFHQGMIPSKLAFSIAGSREGVPFPAIIEALMMEATLELLREAGIRLPKPIGQTIGIVGGLVIGEAAVQAGLVSPVMIVAVAVTAISSFAIPSYGAGIAFRILRFGTMLAAGIFGLYGIILTYIMINIHIARLKSFGIPYSTPFAPTFYRDWKDVAIRAPITAISKRPQYMQTVDETKIGKGDESS</sequence>
<evidence type="ECO:0000313" key="7">
    <source>
        <dbReference type="Proteomes" id="UP000266016"/>
    </source>
</evidence>
<dbReference type="InterPro" id="IPR004995">
    <property type="entry name" value="Spore_Ger"/>
</dbReference>
<feature type="transmembrane region" description="Helical" evidence="5">
    <location>
        <begin position="443"/>
        <end position="462"/>
    </location>
</feature>
<dbReference type="PANTHER" id="PTHR22550:SF5">
    <property type="entry name" value="LEUCINE ZIPPER PROTEIN 4"/>
    <property type="match status" value="1"/>
</dbReference>
<dbReference type="InterPro" id="IPR050768">
    <property type="entry name" value="UPF0353/GerABKA_families"/>
</dbReference>
<gene>
    <name evidence="6" type="ORF">D1953_19800</name>
</gene>
<dbReference type="Proteomes" id="UP000266016">
    <property type="component" value="Unassembled WGS sequence"/>
</dbReference>
<dbReference type="PANTHER" id="PTHR22550">
    <property type="entry name" value="SPORE GERMINATION PROTEIN"/>
    <property type="match status" value="1"/>
</dbReference>
<evidence type="ECO:0000256" key="3">
    <source>
        <dbReference type="ARBA" id="ARBA00023136"/>
    </source>
</evidence>
<keyword evidence="3 4" id="KW-0472">Membrane</keyword>
<evidence type="ECO:0000256" key="1">
    <source>
        <dbReference type="ARBA" id="ARBA00004141"/>
    </source>
</evidence>
<protein>
    <submittedName>
        <fullName evidence="6">Spore germination protein</fullName>
    </submittedName>
</protein>
<dbReference type="RefSeq" id="WP_119118874.1">
    <property type="nucleotide sequence ID" value="NZ_QWVS01000059.1"/>
</dbReference>
<feature type="transmembrane region" description="Helical" evidence="5">
    <location>
        <begin position="388"/>
        <end position="408"/>
    </location>
</feature>
<accession>A0A398AW70</accession>
<dbReference type="AlphaFoldDB" id="A0A398AW70"/>
<feature type="transmembrane region" description="Helical" evidence="5">
    <location>
        <begin position="414"/>
        <end position="436"/>
    </location>
</feature>